<evidence type="ECO:0000313" key="2">
    <source>
        <dbReference type="EMBL" id="KOF80859.1"/>
    </source>
</evidence>
<dbReference type="EMBL" id="KQ420256">
    <property type="protein sequence ID" value="KOF80859.1"/>
    <property type="molecule type" value="Genomic_DNA"/>
</dbReference>
<gene>
    <name evidence="2" type="ORF">OCBIM_22027315mg</name>
</gene>
<dbReference type="STRING" id="37653.A0A0L8GVK1"/>
<dbReference type="AlphaFoldDB" id="A0A0L8GVK1"/>
<dbReference type="InterPro" id="IPR011990">
    <property type="entry name" value="TPR-like_helical_dom_sf"/>
</dbReference>
<dbReference type="OrthoDB" id="6161812at2759"/>
<dbReference type="Gene3D" id="1.25.40.10">
    <property type="entry name" value="Tetratricopeptide repeat domain"/>
    <property type="match status" value="2"/>
</dbReference>
<organism evidence="2">
    <name type="scientific">Octopus bimaculoides</name>
    <name type="common">California two-spotted octopus</name>
    <dbReference type="NCBI Taxonomy" id="37653"/>
    <lineage>
        <taxon>Eukaryota</taxon>
        <taxon>Metazoa</taxon>
        <taxon>Spiralia</taxon>
        <taxon>Lophotrochozoa</taxon>
        <taxon>Mollusca</taxon>
        <taxon>Cephalopoda</taxon>
        <taxon>Coleoidea</taxon>
        <taxon>Octopodiformes</taxon>
        <taxon>Octopoda</taxon>
        <taxon>Incirrata</taxon>
        <taxon>Octopodidae</taxon>
        <taxon>Octopus</taxon>
    </lineage>
</organism>
<feature type="compositionally biased region" description="Basic and acidic residues" evidence="1">
    <location>
        <begin position="991"/>
        <end position="1010"/>
    </location>
</feature>
<feature type="region of interest" description="Disordered" evidence="1">
    <location>
        <begin position="977"/>
        <end position="1010"/>
    </location>
</feature>
<name>A0A0L8GVK1_OCTBM</name>
<dbReference type="SUPFAM" id="SSF48452">
    <property type="entry name" value="TPR-like"/>
    <property type="match status" value="2"/>
</dbReference>
<protein>
    <submittedName>
        <fullName evidence="2">Uncharacterized protein</fullName>
    </submittedName>
</protein>
<evidence type="ECO:0000256" key="1">
    <source>
        <dbReference type="SAM" id="MobiDB-lite"/>
    </source>
</evidence>
<proteinExistence type="predicted"/>
<reference evidence="2" key="1">
    <citation type="submission" date="2015-07" db="EMBL/GenBank/DDBJ databases">
        <title>MeaNS - Measles Nucleotide Surveillance Program.</title>
        <authorList>
            <person name="Tran T."/>
            <person name="Druce J."/>
        </authorList>
    </citation>
    <scope>NUCLEOTIDE SEQUENCE</scope>
    <source>
        <strain evidence="2">UCB-OBI-ISO-001</strain>
        <tissue evidence="2">Gonad</tissue>
    </source>
</reference>
<sequence>MVSYGQSLQNTSSLAVKEAQWHFKSALRILQNYGCDYQCLLIYNYMSLNYYRQGKLEKGIRAAEKALETTVFDQDRADVEHAKIYSYVHLTHNLIFTVWWKEGAVFFMAGNHSKAEQVLHEQLTLVGESGHPAVSYMLNNVGLNIERSGGLPNLALQFYLSSLFTKRSISCVQEHILVPTLCNVAGQFSKNKHRHDLALNFLQEAKEIRTRIGWVHPYTALVMWNIGMVNMRKGCYEEALPFLCKANSLYDQVHPNHYVNAEVKIWLSHCLHLLGDKSEEEKVLLEALAKKDRFLLLRPQTEAASCILEHLVRLNVDNRQKCQEYLTKLHSELQRLYHFHSISNGAQKNYKELYDWYVKIENNLKENIPFRHDLLNLPFTCLACKEAIKFKMSKKEIYVESLCNINSQNVSTEHSAPCGLAPSSPEYNQSSSQNFTARLNKFRNIASDTNNDEHDKNMPKFDLLFNSVSLSEDGGENICPSSGTVNQTFTSSSQQEEDCLRQDTMLPNVSLLGSLTSQSFSERQIKNGENFSSALSNPKEMKSEVPILPEGSLVDPQRFDTQESSLTWVKPRCTVLLKTIEENGYRTISQLDTLKENLRSLGTAVHGVRDYVRQCSMNNKKPIIKCKAQDPLELLRRLNLDPPRQKTGNRNHNHMSISHFSDTPSVGFGALKNRDPNPSLETLDSLFCSDSDSSTVLQTRRGSSFTSSLFSDNFGRLQSSENYDRTWLGSAQECAEINVSNLLSSSRACQHDELFQTDRKHSEQLQSDKRDYGLSQTSSKCWEQFMTYEEVPEHWKRHRKDSTVFQKSTSCYEFMTDSKGPEQLQRYQENSELFQEDTRYPEQMQRDQREFGLFQTDTGYQSHLVTHTRYSEQIQRESGQVLTNTGYQSHLTTHPRYPEQMQREFGQFQTDTGYQRHLATHTRYPEQMQREFGQFQTDTGYQRHLATHTRYPEQMQRDQREFGQFQTDTGYQRHLATHTRYPEQSQTVRRQPIEHEDKKTELVTPKDSKI</sequence>
<accession>A0A0L8GVK1</accession>